<evidence type="ECO:0000256" key="2">
    <source>
        <dbReference type="ARBA" id="ARBA00022737"/>
    </source>
</evidence>
<keyword evidence="2" id="KW-0677">Repeat</keyword>
<dbReference type="Gene3D" id="1.10.10.60">
    <property type="entry name" value="Homeodomain-like"/>
    <property type="match status" value="2"/>
</dbReference>
<keyword evidence="11" id="KW-1185">Reference proteome</keyword>
<evidence type="ECO:0000256" key="4">
    <source>
        <dbReference type="ARBA" id="ARBA00023125"/>
    </source>
</evidence>
<evidence type="ECO:0000313" key="10">
    <source>
        <dbReference type="EMBL" id="KAE8678057.1"/>
    </source>
</evidence>
<feature type="compositionally biased region" description="Pro residues" evidence="7">
    <location>
        <begin position="234"/>
        <end position="255"/>
    </location>
</feature>
<feature type="compositionally biased region" description="Polar residues" evidence="7">
    <location>
        <begin position="216"/>
        <end position="232"/>
    </location>
</feature>
<sequence>MSNNSDGVREDGMVLKKGPWTATEDALLAEYVKTNGEGNWNSIHKNTRLARCGKSCRLRWANHLRPNLKKVAFSPQEERMIIKLHAKMGNKWVKMATQMDYLLLLVLMCFREELTMKSRIIGTQELREGNAKAFLFTRLIFIPLFSVPPPPSPPSPLAVADATPCSSSQHLHHRNLLFSFQTPIMSLYTSMMPSSLHPLHIPHRVPPQNFLYNPHSAATMSQPTNLHNPNLASTPPPLNSPSGSTPPPPISPLPSPTTNHLSQLSLSSIMISSIATSGSSMMTSKATTTAIASCYHFQICKTTQTKSSGIGSRSQWRRQQGNSERDEQYCNSTKEEEEDYSKLINENGPTSMGMAINEWCKDSGESSNWQPSAITDNENQLALDMHDMSSLFSVDHISPTHAAAVRSSSVRS</sequence>
<keyword evidence="5" id="KW-0804">Transcription</keyword>
<feature type="domain" description="Myb-like" evidence="8">
    <location>
        <begin position="12"/>
        <end position="64"/>
    </location>
</feature>
<accession>A0A6A2YJZ4</accession>
<dbReference type="InterPro" id="IPR009057">
    <property type="entry name" value="Homeodomain-like_sf"/>
</dbReference>
<protein>
    <submittedName>
        <fullName evidence="10">Transcription factor MYB46</fullName>
    </submittedName>
</protein>
<evidence type="ECO:0000256" key="6">
    <source>
        <dbReference type="ARBA" id="ARBA00023242"/>
    </source>
</evidence>
<dbReference type="Pfam" id="PF00249">
    <property type="entry name" value="Myb_DNA-binding"/>
    <property type="match status" value="1"/>
</dbReference>
<feature type="region of interest" description="Disordered" evidence="7">
    <location>
        <begin position="212"/>
        <end position="259"/>
    </location>
</feature>
<dbReference type="SMART" id="SM00717">
    <property type="entry name" value="SANT"/>
    <property type="match status" value="2"/>
</dbReference>
<reference evidence="10" key="1">
    <citation type="submission" date="2019-09" db="EMBL/GenBank/DDBJ databases">
        <title>Draft genome information of white flower Hibiscus syriacus.</title>
        <authorList>
            <person name="Kim Y.-M."/>
        </authorList>
    </citation>
    <scope>NUCLEOTIDE SEQUENCE [LARGE SCALE GENOMIC DNA]</scope>
    <source>
        <strain evidence="10">YM2019G1</strain>
    </source>
</reference>
<feature type="domain" description="HTH myb-type" evidence="9">
    <location>
        <begin position="12"/>
        <end position="68"/>
    </location>
</feature>
<keyword evidence="4" id="KW-0238">DNA-binding</keyword>
<dbReference type="PANTHER" id="PTHR47995:SF18">
    <property type="entry name" value="TRANSCRIPTION FACTOR MYB65"/>
    <property type="match status" value="1"/>
</dbReference>
<dbReference type="GO" id="GO:0003677">
    <property type="term" value="F:DNA binding"/>
    <property type="evidence" value="ECO:0007669"/>
    <property type="project" value="UniProtKB-KW"/>
</dbReference>
<dbReference type="SUPFAM" id="SSF46689">
    <property type="entry name" value="Homeodomain-like"/>
    <property type="match status" value="1"/>
</dbReference>
<dbReference type="PROSITE" id="PS51294">
    <property type="entry name" value="HTH_MYB"/>
    <property type="match status" value="1"/>
</dbReference>
<dbReference type="PROSITE" id="PS50090">
    <property type="entry name" value="MYB_LIKE"/>
    <property type="match status" value="1"/>
</dbReference>
<dbReference type="CDD" id="cd00167">
    <property type="entry name" value="SANT"/>
    <property type="match status" value="1"/>
</dbReference>
<dbReference type="EMBL" id="VEPZ02001345">
    <property type="protein sequence ID" value="KAE8678057.1"/>
    <property type="molecule type" value="Genomic_DNA"/>
</dbReference>
<dbReference type="InterPro" id="IPR017930">
    <property type="entry name" value="Myb_dom"/>
</dbReference>
<comment type="subcellular location">
    <subcellularLocation>
        <location evidence="1">Nucleus</location>
    </subcellularLocation>
</comment>
<evidence type="ECO:0000259" key="8">
    <source>
        <dbReference type="PROSITE" id="PS50090"/>
    </source>
</evidence>
<keyword evidence="3" id="KW-0805">Transcription regulation</keyword>
<dbReference type="GO" id="GO:0005634">
    <property type="term" value="C:nucleus"/>
    <property type="evidence" value="ECO:0007669"/>
    <property type="project" value="UniProtKB-SubCell"/>
</dbReference>
<dbReference type="AlphaFoldDB" id="A0A6A2YJZ4"/>
<dbReference type="Proteomes" id="UP000436088">
    <property type="component" value="Unassembled WGS sequence"/>
</dbReference>
<evidence type="ECO:0000256" key="3">
    <source>
        <dbReference type="ARBA" id="ARBA00023015"/>
    </source>
</evidence>
<feature type="compositionally biased region" description="Polar residues" evidence="7">
    <location>
        <begin position="306"/>
        <end position="322"/>
    </location>
</feature>
<comment type="caution">
    <text evidence="10">The sequence shown here is derived from an EMBL/GenBank/DDBJ whole genome shotgun (WGS) entry which is preliminary data.</text>
</comment>
<evidence type="ECO:0000256" key="1">
    <source>
        <dbReference type="ARBA" id="ARBA00004123"/>
    </source>
</evidence>
<gene>
    <name evidence="10" type="ORF">F3Y22_tig00111445pilonHSYRG00044</name>
</gene>
<dbReference type="PANTHER" id="PTHR47995">
    <property type="entry name" value="TRANSCRIPTION FACTOR MYB33-RELATED"/>
    <property type="match status" value="1"/>
</dbReference>
<evidence type="ECO:0000313" key="11">
    <source>
        <dbReference type="Proteomes" id="UP000436088"/>
    </source>
</evidence>
<dbReference type="InterPro" id="IPR001005">
    <property type="entry name" value="SANT/Myb"/>
</dbReference>
<organism evidence="10 11">
    <name type="scientific">Hibiscus syriacus</name>
    <name type="common">Rose of Sharon</name>
    <dbReference type="NCBI Taxonomy" id="106335"/>
    <lineage>
        <taxon>Eukaryota</taxon>
        <taxon>Viridiplantae</taxon>
        <taxon>Streptophyta</taxon>
        <taxon>Embryophyta</taxon>
        <taxon>Tracheophyta</taxon>
        <taxon>Spermatophyta</taxon>
        <taxon>Magnoliopsida</taxon>
        <taxon>eudicotyledons</taxon>
        <taxon>Gunneridae</taxon>
        <taxon>Pentapetalae</taxon>
        <taxon>rosids</taxon>
        <taxon>malvids</taxon>
        <taxon>Malvales</taxon>
        <taxon>Malvaceae</taxon>
        <taxon>Malvoideae</taxon>
        <taxon>Hibiscus</taxon>
    </lineage>
</organism>
<evidence type="ECO:0000256" key="7">
    <source>
        <dbReference type="SAM" id="MobiDB-lite"/>
    </source>
</evidence>
<feature type="region of interest" description="Disordered" evidence="7">
    <location>
        <begin position="306"/>
        <end position="339"/>
    </location>
</feature>
<proteinExistence type="predicted"/>
<evidence type="ECO:0000256" key="5">
    <source>
        <dbReference type="ARBA" id="ARBA00023163"/>
    </source>
</evidence>
<keyword evidence="6" id="KW-0539">Nucleus</keyword>
<dbReference type="FunFam" id="1.10.10.60:FF:000001">
    <property type="entry name" value="MYB-related transcription factor"/>
    <property type="match status" value="1"/>
</dbReference>
<evidence type="ECO:0000259" key="9">
    <source>
        <dbReference type="PROSITE" id="PS51294"/>
    </source>
</evidence>
<name>A0A6A2YJZ4_HIBSY</name>